<protein>
    <submittedName>
        <fullName evidence="1">Uncharacterized protein</fullName>
    </submittedName>
</protein>
<comment type="caution">
    <text evidence="1">The sequence shown here is derived from an EMBL/GenBank/DDBJ whole genome shotgun (WGS) entry which is preliminary data.</text>
</comment>
<name>A0A8S1J3T8_9CHLO</name>
<keyword evidence="2" id="KW-1185">Reference proteome</keyword>
<sequence>MDAIPVQEASEGMLGNPSCGVCSMCCPPPASWDAILQILLQSKAVTEAMPMFNIVSGYPSILHGTCPSVCRCHFHPVGVLGSGCAVVLRATTDSITRLLAT</sequence>
<reference evidence="1" key="1">
    <citation type="submission" date="2020-12" db="EMBL/GenBank/DDBJ databases">
        <authorList>
            <person name="Iha C."/>
        </authorList>
    </citation>
    <scope>NUCLEOTIDE SEQUENCE</scope>
</reference>
<dbReference type="Proteomes" id="UP000708148">
    <property type="component" value="Unassembled WGS sequence"/>
</dbReference>
<accession>A0A8S1J3T8</accession>
<proteinExistence type="predicted"/>
<dbReference type="AlphaFoldDB" id="A0A8S1J3T8"/>
<gene>
    <name evidence="1" type="ORF">OSTQU699_LOCUS7467</name>
</gene>
<organism evidence="1 2">
    <name type="scientific">Ostreobium quekettii</name>
    <dbReference type="NCBI Taxonomy" id="121088"/>
    <lineage>
        <taxon>Eukaryota</taxon>
        <taxon>Viridiplantae</taxon>
        <taxon>Chlorophyta</taxon>
        <taxon>core chlorophytes</taxon>
        <taxon>Ulvophyceae</taxon>
        <taxon>TCBD clade</taxon>
        <taxon>Bryopsidales</taxon>
        <taxon>Ostreobineae</taxon>
        <taxon>Ostreobiaceae</taxon>
        <taxon>Ostreobium</taxon>
    </lineage>
</organism>
<evidence type="ECO:0000313" key="1">
    <source>
        <dbReference type="EMBL" id="CAD7702110.1"/>
    </source>
</evidence>
<evidence type="ECO:0000313" key="2">
    <source>
        <dbReference type="Proteomes" id="UP000708148"/>
    </source>
</evidence>
<dbReference type="EMBL" id="CAJHUC010001711">
    <property type="protein sequence ID" value="CAD7702110.1"/>
    <property type="molecule type" value="Genomic_DNA"/>
</dbReference>